<keyword evidence="1" id="KW-0067">ATP-binding</keyword>
<comment type="subunit">
    <text evidence="1">Heterotrimer of A, B and C subunits.</text>
</comment>
<comment type="caution">
    <text evidence="2">The sequence shown here is derived from an EMBL/GenBank/DDBJ whole genome shotgun (WGS) entry which is preliminary data.</text>
</comment>
<dbReference type="GO" id="GO:0050567">
    <property type="term" value="F:glutaminyl-tRNA synthase (glutamine-hydrolyzing) activity"/>
    <property type="evidence" value="ECO:0007669"/>
    <property type="project" value="UniProtKB-UniRule"/>
</dbReference>
<dbReference type="EC" id="6.3.5.-" evidence="1"/>
<evidence type="ECO:0000313" key="3">
    <source>
        <dbReference type="Proteomes" id="UP000229362"/>
    </source>
</evidence>
<sequence>MKVSVQEVENIAELAHLSLTAEETKQYAEQLSVILEYISMLNEVDTEGVEETCQVTGLMNVTREDEVAACDPEMREKLIAAFPDKVGNLLKVRGVFQTY</sequence>
<keyword evidence="1" id="KW-0547">Nucleotide-binding</keyword>
<keyword evidence="2" id="KW-0808">Transferase</keyword>
<dbReference type="InterPro" id="IPR003837">
    <property type="entry name" value="GatC"/>
</dbReference>
<keyword evidence="1" id="KW-0648">Protein biosynthesis</keyword>
<dbReference type="PANTHER" id="PTHR15004:SF0">
    <property type="entry name" value="GLUTAMYL-TRNA(GLN) AMIDOTRANSFERASE SUBUNIT C, MITOCHONDRIAL"/>
    <property type="match status" value="1"/>
</dbReference>
<protein>
    <recommendedName>
        <fullName evidence="1">Aspartyl/glutamyl-tRNA(Asn/Gln) amidotransferase subunit C</fullName>
        <shortName evidence="1">Asp/Glu-ADT subunit C</shortName>
        <ecNumber evidence="1">6.3.5.-</ecNumber>
    </recommendedName>
</protein>
<dbReference type="Proteomes" id="UP000229362">
    <property type="component" value="Unassembled WGS sequence"/>
</dbReference>
<dbReference type="GO" id="GO:0016740">
    <property type="term" value="F:transferase activity"/>
    <property type="evidence" value="ECO:0007669"/>
    <property type="project" value="UniProtKB-KW"/>
</dbReference>
<reference evidence="3" key="1">
    <citation type="submission" date="2017-09" db="EMBL/GenBank/DDBJ databases">
        <title>Depth-based differentiation of microbial function through sediment-hosted aquifers and enrichment of novel symbionts in the deep terrestrial subsurface.</title>
        <authorList>
            <person name="Probst A.J."/>
            <person name="Ladd B."/>
            <person name="Jarett J.K."/>
            <person name="Geller-Mcgrath D.E."/>
            <person name="Sieber C.M.K."/>
            <person name="Emerson J.B."/>
            <person name="Anantharaman K."/>
            <person name="Thomas B.C."/>
            <person name="Malmstrom R."/>
            <person name="Stieglmeier M."/>
            <person name="Klingl A."/>
            <person name="Woyke T."/>
            <person name="Ryan C.M."/>
            <person name="Banfield J.F."/>
        </authorList>
    </citation>
    <scope>NUCLEOTIDE SEQUENCE [LARGE SCALE GENOMIC DNA]</scope>
</reference>
<dbReference type="PANTHER" id="PTHR15004">
    <property type="entry name" value="GLUTAMYL-TRNA(GLN) AMIDOTRANSFERASE SUBUNIT C, MITOCHONDRIAL"/>
    <property type="match status" value="1"/>
</dbReference>
<keyword evidence="1" id="KW-0436">Ligase</keyword>
<gene>
    <name evidence="1" type="primary">gatC</name>
    <name evidence="2" type="ORF">COU33_02455</name>
</gene>
<dbReference type="Pfam" id="PF02686">
    <property type="entry name" value="GatC"/>
    <property type="match status" value="1"/>
</dbReference>
<dbReference type="GO" id="GO:0006412">
    <property type="term" value="P:translation"/>
    <property type="evidence" value="ECO:0007669"/>
    <property type="project" value="UniProtKB-UniRule"/>
</dbReference>
<dbReference type="GO" id="GO:0005524">
    <property type="term" value="F:ATP binding"/>
    <property type="evidence" value="ECO:0007669"/>
    <property type="project" value="UniProtKB-KW"/>
</dbReference>
<dbReference type="InterPro" id="IPR036113">
    <property type="entry name" value="Asp/Glu-ADT_sf_sub_c"/>
</dbReference>
<dbReference type="GO" id="GO:0006450">
    <property type="term" value="P:regulation of translational fidelity"/>
    <property type="evidence" value="ECO:0007669"/>
    <property type="project" value="InterPro"/>
</dbReference>
<dbReference type="AlphaFoldDB" id="A0A2M6W183"/>
<proteinExistence type="inferred from homology"/>
<dbReference type="Gene3D" id="1.10.20.60">
    <property type="entry name" value="Glu-tRNAGln amidotransferase C subunit, N-terminal domain"/>
    <property type="match status" value="1"/>
</dbReference>
<dbReference type="SUPFAM" id="SSF141000">
    <property type="entry name" value="Glu-tRNAGln amidotransferase C subunit"/>
    <property type="match status" value="1"/>
</dbReference>
<comment type="catalytic activity">
    <reaction evidence="1">
        <text>L-aspartyl-tRNA(Asn) + L-glutamine + ATP + H2O = L-asparaginyl-tRNA(Asn) + L-glutamate + ADP + phosphate + 2 H(+)</text>
        <dbReference type="Rhea" id="RHEA:14513"/>
        <dbReference type="Rhea" id="RHEA-COMP:9674"/>
        <dbReference type="Rhea" id="RHEA-COMP:9677"/>
        <dbReference type="ChEBI" id="CHEBI:15377"/>
        <dbReference type="ChEBI" id="CHEBI:15378"/>
        <dbReference type="ChEBI" id="CHEBI:29985"/>
        <dbReference type="ChEBI" id="CHEBI:30616"/>
        <dbReference type="ChEBI" id="CHEBI:43474"/>
        <dbReference type="ChEBI" id="CHEBI:58359"/>
        <dbReference type="ChEBI" id="CHEBI:78515"/>
        <dbReference type="ChEBI" id="CHEBI:78516"/>
        <dbReference type="ChEBI" id="CHEBI:456216"/>
    </reaction>
</comment>
<accession>A0A2M6W183</accession>
<comment type="similarity">
    <text evidence="1">Belongs to the GatC family.</text>
</comment>
<evidence type="ECO:0000256" key="1">
    <source>
        <dbReference type="HAMAP-Rule" id="MF_00122"/>
    </source>
</evidence>
<name>A0A2M6W183_9BACT</name>
<evidence type="ECO:0000313" key="2">
    <source>
        <dbReference type="EMBL" id="PIT86559.1"/>
    </source>
</evidence>
<organism evidence="2 3">
    <name type="scientific">Candidatus Magasanikbacteria bacterium CG10_big_fil_rev_8_21_14_0_10_43_6</name>
    <dbReference type="NCBI Taxonomy" id="1974650"/>
    <lineage>
        <taxon>Bacteria</taxon>
        <taxon>Candidatus Magasanikiibacteriota</taxon>
    </lineage>
</organism>
<comment type="function">
    <text evidence="1">Allows the formation of correctly charged Asn-tRNA(Asn) or Gln-tRNA(Gln) through the transamidation of misacylated Asp-tRNA(Asn) or Glu-tRNA(Gln) in organisms which lack either or both of asparaginyl-tRNA or glutaminyl-tRNA synthetases. The reaction takes place in the presence of glutamine and ATP through an activated phospho-Asp-tRNA(Asn) or phospho-Glu-tRNA(Gln).</text>
</comment>
<dbReference type="EMBL" id="PFBZ01000106">
    <property type="protein sequence ID" value="PIT86559.1"/>
    <property type="molecule type" value="Genomic_DNA"/>
</dbReference>
<dbReference type="HAMAP" id="MF_00122">
    <property type="entry name" value="GatC"/>
    <property type="match status" value="1"/>
</dbReference>
<dbReference type="NCBIfam" id="TIGR00135">
    <property type="entry name" value="gatC"/>
    <property type="match status" value="1"/>
</dbReference>
<comment type="catalytic activity">
    <reaction evidence="1">
        <text>L-glutamyl-tRNA(Gln) + L-glutamine + ATP + H2O = L-glutaminyl-tRNA(Gln) + L-glutamate + ADP + phosphate + H(+)</text>
        <dbReference type="Rhea" id="RHEA:17521"/>
        <dbReference type="Rhea" id="RHEA-COMP:9681"/>
        <dbReference type="Rhea" id="RHEA-COMP:9684"/>
        <dbReference type="ChEBI" id="CHEBI:15377"/>
        <dbReference type="ChEBI" id="CHEBI:15378"/>
        <dbReference type="ChEBI" id="CHEBI:29985"/>
        <dbReference type="ChEBI" id="CHEBI:30616"/>
        <dbReference type="ChEBI" id="CHEBI:43474"/>
        <dbReference type="ChEBI" id="CHEBI:58359"/>
        <dbReference type="ChEBI" id="CHEBI:78520"/>
        <dbReference type="ChEBI" id="CHEBI:78521"/>
        <dbReference type="ChEBI" id="CHEBI:456216"/>
    </reaction>
</comment>
<dbReference type="GO" id="GO:0050566">
    <property type="term" value="F:asparaginyl-tRNA synthase (glutamine-hydrolyzing) activity"/>
    <property type="evidence" value="ECO:0007669"/>
    <property type="project" value="RHEA"/>
</dbReference>
<dbReference type="GO" id="GO:0070681">
    <property type="term" value="P:glutaminyl-tRNAGln biosynthesis via transamidation"/>
    <property type="evidence" value="ECO:0007669"/>
    <property type="project" value="TreeGrafter"/>
</dbReference>